<name>A0A4Z2J5X2_9TELE</name>
<dbReference type="GO" id="GO:0006974">
    <property type="term" value="P:DNA damage response"/>
    <property type="evidence" value="ECO:0007669"/>
    <property type="project" value="TreeGrafter"/>
</dbReference>
<gene>
    <name evidence="5" type="primary">CDKN1A</name>
    <name evidence="5" type="ORF">EYF80_004232</name>
</gene>
<dbReference type="GO" id="GO:0072331">
    <property type="term" value="P:signal transduction by p53 class mediator"/>
    <property type="evidence" value="ECO:0007669"/>
    <property type="project" value="InterPro"/>
</dbReference>
<evidence type="ECO:0000256" key="2">
    <source>
        <dbReference type="ARBA" id="ARBA00023013"/>
    </source>
</evidence>
<protein>
    <submittedName>
        <fullName evidence="5">Cyclin-dependent kinase inhibitor 1</fullName>
    </submittedName>
</protein>
<dbReference type="Gene3D" id="4.10.365.10">
    <property type="entry name" value="p27"/>
    <property type="match status" value="1"/>
</dbReference>
<sequence>MPTPPLHGRGRISAHRISEHCRTMDTHKPIRKTGTARRSIFGPVDREQLQMDFQAALRSDLEDACHRWGFDFRLDKPLENTHFQWEGLPDATVPLFYRSCSLGLGHAEGQRAAEAAVKPKGGGRVGLPQREKENSPCSPERCTASQEDLEKTPGENTVLKRRQTNLTDFYQAKRRVVGMPRKSGE</sequence>
<dbReference type="InterPro" id="IPR044898">
    <property type="entry name" value="CDI_dom_sf"/>
</dbReference>
<dbReference type="AlphaFoldDB" id="A0A4Z2J5X2"/>
<evidence type="ECO:0000313" key="6">
    <source>
        <dbReference type="Proteomes" id="UP000314294"/>
    </source>
</evidence>
<keyword evidence="6" id="KW-1185">Reference proteome</keyword>
<dbReference type="PANTHER" id="PTHR46778">
    <property type="entry name" value="CYCLIN-DEPENDENT KINASE INHIBITOR 1-RELATED"/>
    <property type="match status" value="1"/>
</dbReference>
<dbReference type="InterPro" id="IPR029841">
    <property type="entry name" value="CDKN1A"/>
</dbReference>
<dbReference type="PANTHER" id="PTHR46778:SF1">
    <property type="entry name" value="CYCLIN-DEPENDENT KINASE INHIBITOR 1"/>
    <property type="match status" value="1"/>
</dbReference>
<feature type="domain" description="Cyclin-dependent kinase inhibitor" evidence="4">
    <location>
        <begin position="41"/>
        <end position="87"/>
    </location>
</feature>
<dbReference type="GO" id="GO:0004861">
    <property type="term" value="F:cyclin-dependent protein serine/threonine kinase inhibitor activity"/>
    <property type="evidence" value="ECO:0007669"/>
    <property type="project" value="InterPro"/>
</dbReference>
<evidence type="ECO:0000256" key="1">
    <source>
        <dbReference type="ARBA" id="ARBA00006726"/>
    </source>
</evidence>
<dbReference type="GO" id="GO:2000045">
    <property type="term" value="P:regulation of G1/S transition of mitotic cell cycle"/>
    <property type="evidence" value="ECO:0007669"/>
    <property type="project" value="TreeGrafter"/>
</dbReference>
<accession>A0A4Z2J5X2</accession>
<reference evidence="5 6" key="1">
    <citation type="submission" date="2019-03" db="EMBL/GenBank/DDBJ databases">
        <title>First draft genome of Liparis tanakae, snailfish: a comprehensive survey of snailfish specific genes.</title>
        <authorList>
            <person name="Kim W."/>
            <person name="Song I."/>
            <person name="Jeong J.-H."/>
            <person name="Kim D."/>
            <person name="Kim S."/>
            <person name="Ryu S."/>
            <person name="Song J.Y."/>
            <person name="Lee S.K."/>
        </authorList>
    </citation>
    <scope>NUCLEOTIDE SEQUENCE [LARGE SCALE GENOMIC DNA]</scope>
    <source>
        <tissue evidence="5">Muscle</tissue>
    </source>
</reference>
<dbReference type="Pfam" id="PF02234">
    <property type="entry name" value="CDI"/>
    <property type="match status" value="1"/>
</dbReference>
<dbReference type="Proteomes" id="UP000314294">
    <property type="component" value="Unassembled WGS sequence"/>
</dbReference>
<dbReference type="GO" id="GO:0000307">
    <property type="term" value="C:cyclin-dependent protein kinase holoenzyme complex"/>
    <property type="evidence" value="ECO:0007669"/>
    <property type="project" value="TreeGrafter"/>
</dbReference>
<dbReference type="InterPro" id="IPR003175">
    <property type="entry name" value="CDI_dom"/>
</dbReference>
<feature type="region of interest" description="Disordered" evidence="3">
    <location>
        <begin position="113"/>
        <end position="155"/>
    </location>
</feature>
<organism evidence="5 6">
    <name type="scientific">Liparis tanakae</name>
    <name type="common">Tanaka's snailfish</name>
    <dbReference type="NCBI Taxonomy" id="230148"/>
    <lineage>
        <taxon>Eukaryota</taxon>
        <taxon>Metazoa</taxon>
        <taxon>Chordata</taxon>
        <taxon>Craniata</taxon>
        <taxon>Vertebrata</taxon>
        <taxon>Euteleostomi</taxon>
        <taxon>Actinopterygii</taxon>
        <taxon>Neopterygii</taxon>
        <taxon>Teleostei</taxon>
        <taxon>Neoteleostei</taxon>
        <taxon>Acanthomorphata</taxon>
        <taxon>Eupercaria</taxon>
        <taxon>Perciformes</taxon>
        <taxon>Cottioidei</taxon>
        <taxon>Cottales</taxon>
        <taxon>Liparidae</taxon>
        <taxon>Liparis</taxon>
    </lineage>
</organism>
<dbReference type="GO" id="GO:0005634">
    <property type="term" value="C:nucleus"/>
    <property type="evidence" value="ECO:0007669"/>
    <property type="project" value="InterPro"/>
</dbReference>
<evidence type="ECO:0000256" key="3">
    <source>
        <dbReference type="SAM" id="MobiDB-lite"/>
    </source>
</evidence>
<proteinExistence type="inferred from homology"/>
<dbReference type="OrthoDB" id="6373236at2759"/>
<dbReference type="EMBL" id="SRLO01000020">
    <property type="protein sequence ID" value="TNN85599.1"/>
    <property type="molecule type" value="Genomic_DNA"/>
</dbReference>
<evidence type="ECO:0000259" key="4">
    <source>
        <dbReference type="Pfam" id="PF02234"/>
    </source>
</evidence>
<keyword evidence="2" id="KW-0649">Protein kinase inhibitor</keyword>
<comment type="caution">
    <text evidence="5">The sequence shown here is derived from an EMBL/GenBank/DDBJ whole genome shotgun (WGS) entry which is preliminary data.</text>
</comment>
<evidence type="ECO:0000313" key="5">
    <source>
        <dbReference type="EMBL" id="TNN85599.1"/>
    </source>
</evidence>
<comment type="similarity">
    <text evidence="1">Belongs to the CDI family.</text>
</comment>